<feature type="compositionally biased region" description="Basic and acidic residues" evidence="1">
    <location>
        <begin position="1158"/>
        <end position="1167"/>
    </location>
</feature>
<gene>
    <name evidence="3" type="ORF">N0V93_006165</name>
</gene>
<comment type="caution">
    <text evidence="3">The sequence shown here is derived from an EMBL/GenBank/DDBJ whole genome shotgun (WGS) entry which is preliminary data.</text>
</comment>
<dbReference type="EMBL" id="JAPEVB010000004">
    <property type="protein sequence ID" value="KAJ4388706.1"/>
    <property type="molecule type" value="Genomic_DNA"/>
</dbReference>
<feature type="region of interest" description="Disordered" evidence="1">
    <location>
        <begin position="1028"/>
        <end position="1060"/>
    </location>
</feature>
<feature type="compositionally biased region" description="Polar residues" evidence="1">
    <location>
        <begin position="1268"/>
        <end position="1279"/>
    </location>
</feature>
<feature type="compositionally biased region" description="Basic and acidic residues" evidence="1">
    <location>
        <begin position="757"/>
        <end position="766"/>
    </location>
</feature>
<feature type="compositionally biased region" description="Basic and acidic residues" evidence="1">
    <location>
        <begin position="819"/>
        <end position="838"/>
    </location>
</feature>
<feature type="region of interest" description="Disordered" evidence="1">
    <location>
        <begin position="1"/>
        <end position="21"/>
    </location>
</feature>
<evidence type="ECO:0000256" key="1">
    <source>
        <dbReference type="SAM" id="MobiDB-lite"/>
    </source>
</evidence>
<feature type="domain" description="Telomeric single stranded DNA binding POT1/Cdc13" evidence="2">
    <location>
        <begin position="1369"/>
        <end position="1504"/>
    </location>
</feature>
<dbReference type="InterPro" id="IPR012340">
    <property type="entry name" value="NA-bd_OB-fold"/>
</dbReference>
<sequence>MASSDGTVEQLLSSRTATPIAQLHPNLPDQETRTVHGEITITWPYSFVTKTFAFLLAEPDFRLRRNRGQVRIQLQGPSAEAIGKWELGSGDVVTLAMDGVEWAKDEEPARPAGSRSEWQLKFASKLRLKATLGETQETKLVNIDQPIPIAAPEALNPIPFAEIDLTIFDAPIAVEEPPTPPVPVKDDEYASPMFMKRSRAYEPLFELDLDDELEDDGGRKGKGRKRPRYSALNGRWRLNEDNSSPEPEQPEGTPSVALEQNEDVEMQDTPSRPSMADGGVQTNEADLAPIPSSPLKTPSKTWTRADDPLGSDVGVSRPHDVSRTDSGVQASPSRPASSAPTEFQERATAQAAPNPFGQAVQSSGFAAFGLPQEASQTQVFEDAPLAFGTIPGGSSNQGFGGTSSPFGATPHSSANQGLGQTSSLLGTNSAQEQSSSSQMLDVNNGFGAPSGSVRFSFGQEPRIAFAASSSEAPHTPVRFAADPYPESSLGQQDLSNYPLSASHNPVGADIQDSLYSHSVDASVEQTPPKGHTPEQDVPLWPMGARNFDSGHAIDRVYAAEDLGSNSSDPERSWSGMIPPAVDDGTRNLDEMKQEGILSQAIYRQGVPQEALSDQEDAIADEEDESMDSDEQAAYHDSDKGDDYDLRNYDRVSDDEEGFEDEEPLSEQMADGDSEHWAEEEASYDEDEYDEDEDEDEEDNDDSNVYAPVPGHFSQTQLPSQPPAQKDKIVIDLLSDSDDDEPPVPPIKAPRSQVPLHESGRLPKSDSVDFSETESAEQHDHQEGPTGLTLSTDGSAPGVSGDSQDRADYDEAEDFEEEDGQHSDEEHFQDNEDGSEYRSDLAGPDDGGDAEADGAIKVNPAAEPDLPPNSLNGAKDLDDGQKGTQSNEEERSKESDLVHGPSGTDPQPDSDGRDIVMATDDDQAENPAASFQTQPDEVMDSFKPGVAGSSSLEHSPEGYAASGAAMEDDTARDKSHPVGDEEPQHDAFETARGHQSEMDGIDQEPRGNAERSDVDMGTEAVEVLTEEFTTVETQETQGVDLSSIQQDDPLDPPVPQNKPGLTSAVTVVESSETTVTSNAETYLSSQEVIFETQQTELKPQTEGSSNHQSPAEQEDVEMVDAETAVGSKLDRKQADFPQNLLEQGPKHEDISQCLTPMENMHEPPKEEVEPVPVPKVAEDVVPEQTVHDNQRVLTQDGNSPVDEDIDDDDDHDEFHETSEVAEQAQSSLVSRPEDSFASIDSQTSGTHDAEEAETAPEERPKRGGKKARNSSGSKSAKSTPASQKAQRQSSRQSSRQVSSQQAPSSQRTTRSKTMSFQAASPKEDKEDMSIKLARAALKSPTSKKRKVPATPAKNLNTDLVKRLENDLPDCVALNDLRKYNANFVDAAAVATSANVPPKRTPTREYASSFTITDPSVAPNGGVVEVELYSLHKDHLPVVKTGDSVLLRGFLVVSLPGRGFGLKTKDGSSWAVFKAEGDDQPEMKAAPVEMSDKEAKFMLDARAWYADLDETAKGILVGAVQEMVAAGKQSRAKK</sequence>
<dbReference type="GO" id="GO:0000781">
    <property type="term" value="C:chromosome, telomeric region"/>
    <property type="evidence" value="ECO:0007669"/>
    <property type="project" value="InterPro"/>
</dbReference>
<feature type="compositionally biased region" description="Acidic residues" evidence="1">
    <location>
        <begin position="679"/>
        <end position="701"/>
    </location>
</feature>
<dbReference type="SUPFAM" id="SSF50249">
    <property type="entry name" value="Nucleic acid-binding proteins"/>
    <property type="match status" value="1"/>
</dbReference>
<name>A0A9W8YQ87_9PEZI</name>
<feature type="region of interest" description="Disordered" evidence="1">
    <location>
        <begin position="560"/>
        <end position="586"/>
    </location>
</feature>
<reference evidence="3" key="1">
    <citation type="submission" date="2022-10" db="EMBL/GenBank/DDBJ databases">
        <title>Tapping the CABI collections for fungal endophytes: first genome assemblies for Collariella, Neodidymelliopsis, Ascochyta clinopodiicola, Didymella pomorum, Didymosphaeria variabile, Neocosmospora piperis and Neocucurbitaria cava.</title>
        <authorList>
            <person name="Hill R."/>
        </authorList>
    </citation>
    <scope>NUCLEOTIDE SEQUENCE</scope>
    <source>
        <strain evidence="3">IMI 355082</strain>
    </source>
</reference>
<feature type="compositionally biased region" description="Acidic residues" evidence="1">
    <location>
        <begin position="1200"/>
        <end position="1210"/>
    </location>
</feature>
<feature type="region of interest" description="Disordered" evidence="1">
    <location>
        <begin position="519"/>
        <end position="542"/>
    </location>
</feature>
<feature type="compositionally biased region" description="Basic and acidic residues" evidence="1">
    <location>
        <begin position="632"/>
        <end position="651"/>
    </location>
</feature>
<evidence type="ECO:0000313" key="4">
    <source>
        <dbReference type="Proteomes" id="UP001140453"/>
    </source>
</evidence>
<evidence type="ECO:0000259" key="2">
    <source>
        <dbReference type="SMART" id="SM00976"/>
    </source>
</evidence>
<proteinExistence type="predicted"/>
<feature type="compositionally biased region" description="Low complexity" evidence="1">
    <location>
        <begin position="330"/>
        <end position="340"/>
    </location>
</feature>
<dbReference type="CDD" id="cd04497">
    <property type="entry name" value="hPOT1_OB1_like"/>
    <property type="match status" value="1"/>
</dbReference>
<feature type="region of interest" description="Disordered" evidence="1">
    <location>
        <begin position="1092"/>
        <end position="1326"/>
    </location>
</feature>
<keyword evidence="4" id="KW-1185">Reference proteome</keyword>
<feature type="compositionally biased region" description="Basic and acidic residues" evidence="1">
    <location>
        <begin position="968"/>
        <end position="1013"/>
    </location>
</feature>
<feature type="compositionally biased region" description="Acidic residues" evidence="1">
    <location>
        <begin position="652"/>
        <end position="664"/>
    </location>
</feature>
<dbReference type="OrthoDB" id="5363079at2759"/>
<feature type="compositionally biased region" description="Polar residues" evidence="1">
    <location>
        <begin position="1"/>
        <end position="19"/>
    </location>
</feature>
<feature type="compositionally biased region" description="Acidic residues" evidence="1">
    <location>
        <begin position="809"/>
        <end position="818"/>
    </location>
</feature>
<dbReference type="GO" id="GO:0000723">
    <property type="term" value="P:telomere maintenance"/>
    <property type="evidence" value="ECO:0007669"/>
    <property type="project" value="InterPro"/>
</dbReference>
<feature type="compositionally biased region" description="Polar residues" evidence="1">
    <location>
        <begin position="1092"/>
        <end position="1110"/>
    </location>
</feature>
<feature type="region of interest" description="Disordered" evidence="1">
    <location>
        <begin position="603"/>
        <end position="1014"/>
    </location>
</feature>
<dbReference type="Pfam" id="PF02765">
    <property type="entry name" value="POT1"/>
    <property type="match status" value="1"/>
</dbReference>
<dbReference type="InterPro" id="IPR011564">
    <property type="entry name" value="Telomer_end-bd_POT1/Cdc13"/>
</dbReference>
<feature type="compositionally biased region" description="Polar residues" evidence="1">
    <location>
        <begin position="488"/>
        <end position="503"/>
    </location>
</feature>
<feature type="compositionally biased region" description="Acidic residues" evidence="1">
    <location>
        <begin position="612"/>
        <end position="630"/>
    </location>
</feature>
<organism evidence="3 4">
    <name type="scientific">Gnomoniopsis smithogilvyi</name>
    <dbReference type="NCBI Taxonomy" id="1191159"/>
    <lineage>
        <taxon>Eukaryota</taxon>
        <taxon>Fungi</taxon>
        <taxon>Dikarya</taxon>
        <taxon>Ascomycota</taxon>
        <taxon>Pezizomycotina</taxon>
        <taxon>Sordariomycetes</taxon>
        <taxon>Sordariomycetidae</taxon>
        <taxon>Diaporthales</taxon>
        <taxon>Gnomoniaceae</taxon>
        <taxon>Gnomoniopsis</taxon>
    </lineage>
</organism>
<protein>
    <recommendedName>
        <fullName evidence="2">Telomeric single stranded DNA binding POT1/Cdc13 domain-containing protein</fullName>
    </recommendedName>
</protein>
<feature type="region of interest" description="Disordered" evidence="1">
    <location>
        <begin position="467"/>
        <end position="505"/>
    </location>
</feature>
<dbReference type="Gene3D" id="2.40.50.140">
    <property type="entry name" value="Nucleic acid-binding proteins"/>
    <property type="match status" value="1"/>
</dbReference>
<evidence type="ECO:0000313" key="3">
    <source>
        <dbReference type="EMBL" id="KAJ4388706.1"/>
    </source>
</evidence>
<accession>A0A9W8YQ87</accession>
<dbReference type="SMART" id="SM00976">
    <property type="entry name" value="Telo_bind"/>
    <property type="match status" value="1"/>
</dbReference>
<feature type="region of interest" description="Disordered" evidence="1">
    <location>
        <begin position="379"/>
        <end position="445"/>
    </location>
</feature>
<dbReference type="Proteomes" id="UP001140453">
    <property type="component" value="Unassembled WGS sequence"/>
</dbReference>
<feature type="region of interest" description="Disordered" evidence="1">
    <location>
        <begin position="212"/>
        <end position="359"/>
    </location>
</feature>
<feature type="compositionally biased region" description="Low complexity" evidence="1">
    <location>
        <begin position="1280"/>
        <end position="1306"/>
    </location>
</feature>
<feature type="compositionally biased region" description="Basic and acidic residues" evidence="1">
    <location>
        <begin position="887"/>
        <end position="896"/>
    </location>
</feature>
<feature type="compositionally biased region" description="Polar residues" evidence="1">
    <location>
        <begin position="392"/>
        <end position="441"/>
    </location>
</feature>
<dbReference type="GO" id="GO:0003677">
    <property type="term" value="F:DNA binding"/>
    <property type="evidence" value="ECO:0007669"/>
    <property type="project" value="InterPro"/>
</dbReference>